<evidence type="ECO:0000256" key="1">
    <source>
        <dbReference type="SAM" id="MobiDB-lite"/>
    </source>
</evidence>
<comment type="caution">
    <text evidence="2">The sequence shown here is derived from an EMBL/GenBank/DDBJ whole genome shotgun (WGS) entry which is preliminary data.</text>
</comment>
<feature type="region of interest" description="Disordered" evidence="1">
    <location>
        <begin position="1"/>
        <end position="26"/>
    </location>
</feature>
<organism evidence="2 3">
    <name type="scientific">Methylorubrum extorquens DSM 13060</name>
    <dbReference type="NCBI Taxonomy" id="882800"/>
    <lineage>
        <taxon>Bacteria</taxon>
        <taxon>Pseudomonadati</taxon>
        <taxon>Pseudomonadota</taxon>
        <taxon>Alphaproteobacteria</taxon>
        <taxon>Hyphomicrobiales</taxon>
        <taxon>Methylobacteriaceae</taxon>
        <taxon>Methylorubrum</taxon>
    </lineage>
</organism>
<proteinExistence type="predicted"/>
<accession>H1KVJ1</accession>
<dbReference type="Proteomes" id="UP000004382">
    <property type="component" value="Unassembled WGS sequence"/>
</dbReference>
<protein>
    <submittedName>
        <fullName evidence="2">Uncharacterized protein</fullName>
    </submittedName>
</protein>
<dbReference type="EMBL" id="AGJK01000507">
    <property type="protein sequence ID" value="EHP73484.1"/>
    <property type="molecule type" value="Genomic_DNA"/>
</dbReference>
<feature type="compositionally biased region" description="Pro residues" evidence="1">
    <location>
        <begin position="142"/>
        <end position="154"/>
    </location>
</feature>
<feature type="compositionally biased region" description="Pro residues" evidence="1">
    <location>
        <begin position="1"/>
        <end position="24"/>
    </location>
</feature>
<feature type="region of interest" description="Disordered" evidence="1">
    <location>
        <begin position="134"/>
        <end position="174"/>
    </location>
</feature>
<gene>
    <name evidence="2" type="ORF">MetexDRAFT_6654</name>
</gene>
<name>H1KVJ1_METEX</name>
<evidence type="ECO:0000313" key="3">
    <source>
        <dbReference type="Proteomes" id="UP000004382"/>
    </source>
</evidence>
<dbReference type="PATRIC" id="fig|882800.3.peg.6298"/>
<evidence type="ECO:0000313" key="2">
    <source>
        <dbReference type="EMBL" id="EHP73484.1"/>
    </source>
</evidence>
<sequence>MAPPAPEPEPEPAPATPIPTPEPILHPGVDPAAGAWVLDAVMSMIAECALPEGTPTFVREVLAVRMPTASRFVHADIVVFDGQVHTLEIDRGNERDRGNVTFKAGAGEYPHVNILFDEAAWAWERGANWGWRRPPYQRVYQPRPPKPDPAPAAPARPAADPRQVDIEDLLNEEN</sequence>
<reference evidence="2 3" key="1">
    <citation type="submission" date="2011-09" db="EMBL/GenBank/DDBJ databases">
        <title>The draft genome of Methylobacterium extorquens DSM 13060.</title>
        <authorList>
            <consortium name="US DOE Joint Genome Institute (JGI-PGF)"/>
            <person name="Lucas S."/>
            <person name="Han J."/>
            <person name="Lapidus A."/>
            <person name="Cheng J.-F."/>
            <person name="Goodwin L."/>
            <person name="Pitluck S."/>
            <person name="Peters L."/>
            <person name="Land M.L."/>
            <person name="Hauser L."/>
            <person name="Koskimaki J."/>
            <person name="Halonen O."/>
            <person name="Pirttila A."/>
            <person name="Frank C."/>
            <person name="Woyke T.J."/>
        </authorList>
    </citation>
    <scope>NUCLEOTIDE SEQUENCE [LARGE SCALE GENOMIC DNA]</scope>
    <source>
        <strain evidence="2 3">DSM 13060</strain>
    </source>
</reference>
<dbReference type="AlphaFoldDB" id="H1KVJ1"/>